<keyword evidence="2" id="KW-0732">Signal</keyword>
<dbReference type="PANTHER" id="PTHR33491">
    <property type="entry name" value="OSJNBA0016N04.9 PROTEIN"/>
    <property type="match status" value="1"/>
</dbReference>
<proteinExistence type="predicted"/>
<dbReference type="InterPro" id="IPR025287">
    <property type="entry name" value="WAK_GUB"/>
</dbReference>
<evidence type="ECO:0000259" key="3">
    <source>
        <dbReference type="Pfam" id="PF13947"/>
    </source>
</evidence>
<dbReference type="GO" id="GO:0030247">
    <property type="term" value="F:polysaccharide binding"/>
    <property type="evidence" value="ECO:0007669"/>
    <property type="project" value="InterPro"/>
</dbReference>
<evidence type="ECO:0000256" key="1">
    <source>
        <dbReference type="ARBA" id="ARBA00004167"/>
    </source>
</evidence>
<protein>
    <recommendedName>
        <fullName evidence="3">Wall-associated receptor kinase galacturonan-binding domain-containing protein</fullName>
    </recommendedName>
</protein>
<sequence>MGILPVIFVLLPLLVLKSLGNLSALSSGVVTSHNPGGDWVQPSHATLDGYPKSCGNVSFGYPFGIGSRCSRGSDFNLTCNNASHPPRLFSRDNITEVIHFDDPFFNINFIKASFSHTIPMQPGVSVYNLSLVPPGRSFSLRAAVLKITGCDLNVYSIGDDATMLICSTVCLDPNIPEMVAMHNCKNTSGCCRVDVDGKIIHLSSKQGGDDVIEEFVFRSSLSFLRLWLKCQCFCSTSRKQGFGSARKEH</sequence>
<dbReference type="Pfam" id="PF13947">
    <property type="entry name" value="GUB_WAK_bind"/>
    <property type="match status" value="1"/>
</dbReference>
<feature type="domain" description="Wall-associated receptor kinase galacturonan-binding" evidence="3">
    <location>
        <begin position="52"/>
        <end position="89"/>
    </location>
</feature>
<comment type="subcellular location">
    <subcellularLocation>
        <location evidence="1">Membrane</location>
        <topology evidence="1">Single-pass membrane protein</topology>
    </subcellularLocation>
</comment>
<name>M8BLB1_AEGTA</name>
<accession>M8BLB1</accession>
<reference evidence="4" key="1">
    <citation type="submission" date="2015-06" db="UniProtKB">
        <authorList>
            <consortium name="EnsemblPlants"/>
        </authorList>
    </citation>
    <scope>IDENTIFICATION</scope>
</reference>
<evidence type="ECO:0000313" key="4">
    <source>
        <dbReference type="EnsemblPlants" id="EMT07579"/>
    </source>
</evidence>
<dbReference type="GO" id="GO:0016020">
    <property type="term" value="C:membrane"/>
    <property type="evidence" value="ECO:0007669"/>
    <property type="project" value="UniProtKB-SubCell"/>
</dbReference>
<evidence type="ECO:0000256" key="2">
    <source>
        <dbReference type="ARBA" id="ARBA00022729"/>
    </source>
</evidence>
<dbReference type="EnsemblPlants" id="EMT07579">
    <property type="protein sequence ID" value="EMT07579"/>
    <property type="gene ID" value="F775_02429"/>
</dbReference>
<organism evidence="4">
    <name type="scientific">Aegilops tauschii</name>
    <name type="common">Tausch's goatgrass</name>
    <name type="synonym">Aegilops squarrosa</name>
    <dbReference type="NCBI Taxonomy" id="37682"/>
    <lineage>
        <taxon>Eukaryota</taxon>
        <taxon>Viridiplantae</taxon>
        <taxon>Streptophyta</taxon>
        <taxon>Embryophyta</taxon>
        <taxon>Tracheophyta</taxon>
        <taxon>Spermatophyta</taxon>
        <taxon>Magnoliopsida</taxon>
        <taxon>Liliopsida</taxon>
        <taxon>Poales</taxon>
        <taxon>Poaceae</taxon>
        <taxon>BOP clade</taxon>
        <taxon>Pooideae</taxon>
        <taxon>Triticodae</taxon>
        <taxon>Triticeae</taxon>
        <taxon>Triticinae</taxon>
        <taxon>Aegilops</taxon>
    </lineage>
</organism>
<dbReference type="AlphaFoldDB" id="M8BLB1"/>